<organism evidence="2 3">
    <name type="scientific">Scleroderma citrinum Foug A</name>
    <dbReference type="NCBI Taxonomy" id="1036808"/>
    <lineage>
        <taxon>Eukaryota</taxon>
        <taxon>Fungi</taxon>
        <taxon>Dikarya</taxon>
        <taxon>Basidiomycota</taxon>
        <taxon>Agaricomycotina</taxon>
        <taxon>Agaricomycetes</taxon>
        <taxon>Agaricomycetidae</taxon>
        <taxon>Boletales</taxon>
        <taxon>Sclerodermatineae</taxon>
        <taxon>Sclerodermataceae</taxon>
        <taxon>Scleroderma</taxon>
    </lineage>
</organism>
<dbReference type="InterPro" id="IPR041726">
    <property type="entry name" value="ACAD10_11_N"/>
</dbReference>
<dbReference type="InterPro" id="IPR002575">
    <property type="entry name" value="Aminoglycoside_PTrfase"/>
</dbReference>
<dbReference type="PANTHER" id="PTHR47829:SF1">
    <property type="entry name" value="HAD FAMILY PHOSPHATASE"/>
    <property type="match status" value="1"/>
</dbReference>
<dbReference type="STRING" id="1036808.A0A0C3DTJ0"/>
<evidence type="ECO:0000313" key="3">
    <source>
        <dbReference type="Proteomes" id="UP000053989"/>
    </source>
</evidence>
<dbReference type="PANTHER" id="PTHR47829">
    <property type="entry name" value="HYDROLASE, PUTATIVE (AFU_ORTHOLOGUE AFUA_1G12880)-RELATED"/>
    <property type="match status" value="1"/>
</dbReference>
<feature type="domain" description="Aminoglycoside phosphotransferase" evidence="1">
    <location>
        <begin position="42"/>
        <end position="289"/>
    </location>
</feature>
<dbReference type="EMBL" id="KN822075">
    <property type="protein sequence ID" value="KIM59266.1"/>
    <property type="molecule type" value="Genomic_DNA"/>
</dbReference>
<dbReference type="Gene3D" id="3.30.200.20">
    <property type="entry name" value="Phosphorylase Kinase, domain 1"/>
    <property type="match status" value="1"/>
</dbReference>
<dbReference type="SUPFAM" id="SSF56112">
    <property type="entry name" value="Protein kinase-like (PK-like)"/>
    <property type="match status" value="1"/>
</dbReference>
<protein>
    <recommendedName>
        <fullName evidence="1">Aminoglycoside phosphotransferase domain-containing protein</fullName>
    </recommendedName>
</protein>
<accession>A0A0C3DTJ0</accession>
<dbReference type="InterPro" id="IPR052898">
    <property type="entry name" value="ACAD10-like"/>
</dbReference>
<dbReference type="Proteomes" id="UP000053989">
    <property type="component" value="Unassembled WGS sequence"/>
</dbReference>
<dbReference type="OrthoDB" id="191037at2759"/>
<sequence length="398" mass="45104">MSDNASRRIGGEYGAVRAAFDVEKLNTYLKTHVPPVTPPVIVKQFKFGQSNPTYFLTDARQKRFVLRKKPAGQLLSSTAHQVEREFRMLSALHKHNTNPTTTPNRVVPVPTPFALCEDNSVIGTPFYIMEYLEGRLFTHPKMPDVVPEVRRECWLSAVRALAALASVNPFDIGLGNFGPTTDYFPRQIRSLTRVSEAQAQAVDVDSGKPTGEIPHYHELVAWYKNNLPDEKKTGLRIVHGDYKMDNLIFHPTENRVIGILDWELCTLGSPLADFANFTQPWSIDPNYLPADTFADQSVYYLTAFKNTTEDVPLPLEELERTYCHLTDQPFPIKEMTFVRSWMLFRSAIIAQGVAARFARRQASSEQAPTYTRLFPVLGNFAKRLIEEQGYTICSQAKL</sequence>
<dbReference type="Gene3D" id="3.90.1200.10">
    <property type="match status" value="1"/>
</dbReference>
<name>A0A0C3DTJ0_9AGAM</name>
<evidence type="ECO:0000259" key="1">
    <source>
        <dbReference type="Pfam" id="PF01636"/>
    </source>
</evidence>
<reference evidence="3" key="2">
    <citation type="submission" date="2015-01" db="EMBL/GenBank/DDBJ databases">
        <title>Evolutionary Origins and Diversification of the Mycorrhizal Mutualists.</title>
        <authorList>
            <consortium name="DOE Joint Genome Institute"/>
            <consortium name="Mycorrhizal Genomics Consortium"/>
            <person name="Kohler A."/>
            <person name="Kuo A."/>
            <person name="Nagy L.G."/>
            <person name="Floudas D."/>
            <person name="Copeland A."/>
            <person name="Barry K.W."/>
            <person name="Cichocki N."/>
            <person name="Veneault-Fourrey C."/>
            <person name="LaButti K."/>
            <person name="Lindquist E.A."/>
            <person name="Lipzen A."/>
            <person name="Lundell T."/>
            <person name="Morin E."/>
            <person name="Murat C."/>
            <person name="Riley R."/>
            <person name="Ohm R."/>
            <person name="Sun H."/>
            <person name="Tunlid A."/>
            <person name="Henrissat B."/>
            <person name="Grigoriev I.V."/>
            <person name="Hibbett D.S."/>
            <person name="Martin F."/>
        </authorList>
    </citation>
    <scope>NUCLEOTIDE SEQUENCE [LARGE SCALE GENOMIC DNA]</scope>
    <source>
        <strain evidence="3">Foug A</strain>
    </source>
</reference>
<keyword evidence="3" id="KW-1185">Reference proteome</keyword>
<dbReference type="HOGENOM" id="CLU_007526_0_2_1"/>
<gene>
    <name evidence="2" type="ORF">SCLCIDRAFT_1217821</name>
</gene>
<evidence type="ECO:0000313" key="2">
    <source>
        <dbReference type="EMBL" id="KIM59266.1"/>
    </source>
</evidence>
<proteinExistence type="predicted"/>
<dbReference type="Pfam" id="PF01636">
    <property type="entry name" value="APH"/>
    <property type="match status" value="1"/>
</dbReference>
<dbReference type="CDD" id="cd05154">
    <property type="entry name" value="ACAD10_11_N-like"/>
    <property type="match status" value="1"/>
</dbReference>
<dbReference type="AlphaFoldDB" id="A0A0C3DTJ0"/>
<dbReference type="InterPro" id="IPR011009">
    <property type="entry name" value="Kinase-like_dom_sf"/>
</dbReference>
<dbReference type="InParanoid" id="A0A0C3DTJ0"/>
<reference evidence="2 3" key="1">
    <citation type="submission" date="2014-04" db="EMBL/GenBank/DDBJ databases">
        <authorList>
            <consortium name="DOE Joint Genome Institute"/>
            <person name="Kuo A."/>
            <person name="Kohler A."/>
            <person name="Nagy L.G."/>
            <person name="Floudas D."/>
            <person name="Copeland A."/>
            <person name="Barry K.W."/>
            <person name="Cichocki N."/>
            <person name="Veneault-Fourrey C."/>
            <person name="LaButti K."/>
            <person name="Lindquist E.A."/>
            <person name="Lipzen A."/>
            <person name="Lundell T."/>
            <person name="Morin E."/>
            <person name="Murat C."/>
            <person name="Sun H."/>
            <person name="Tunlid A."/>
            <person name="Henrissat B."/>
            <person name="Grigoriev I.V."/>
            <person name="Hibbett D.S."/>
            <person name="Martin F."/>
            <person name="Nordberg H.P."/>
            <person name="Cantor M.N."/>
            <person name="Hua S.X."/>
        </authorList>
    </citation>
    <scope>NUCLEOTIDE SEQUENCE [LARGE SCALE GENOMIC DNA]</scope>
    <source>
        <strain evidence="2 3">Foug A</strain>
    </source>
</reference>